<protein>
    <submittedName>
        <fullName evidence="1">Glycosyltransferase family protein</fullName>
    </submittedName>
</protein>
<proteinExistence type="predicted"/>
<gene>
    <name evidence="1" type="ORF">ABHF33_01890</name>
</gene>
<dbReference type="CDD" id="cd02518">
    <property type="entry name" value="GT2_SpsF"/>
    <property type="match status" value="1"/>
</dbReference>
<dbReference type="GO" id="GO:0005829">
    <property type="term" value="C:cytosol"/>
    <property type="evidence" value="ECO:0007669"/>
    <property type="project" value="TreeGrafter"/>
</dbReference>
<dbReference type="SUPFAM" id="SSF53448">
    <property type="entry name" value="Nucleotide-diphospho-sugar transferases"/>
    <property type="match status" value="1"/>
</dbReference>
<reference evidence="1" key="1">
    <citation type="submission" date="2024-05" db="EMBL/GenBank/DDBJ databases">
        <authorList>
            <person name="Yang L."/>
            <person name="Pan L."/>
        </authorList>
    </citation>
    <scope>NUCLEOTIDE SEQUENCE</scope>
    <source>
        <strain evidence="1">FCG-7</strain>
    </source>
</reference>
<dbReference type="PANTHER" id="PTHR42866">
    <property type="entry name" value="3-DEOXY-MANNO-OCTULOSONATE CYTIDYLYLTRANSFERASE"/>
    <property type="match status" value="1"/>
</dbReference>
<name>A0AAU7FB13_9NEIS</name>
<dbReference type="KEGG" id="cmav:ABHF33_01890"/>
<dbReference type="AlphaFoldDB" id="A0AAU7FB13"/>
<dbReference type="Gene3D" id="3.90.550.10">
    <property type="entry name" value="Spore Coat Polysaccharide Biosynthesis Protein SpsA, Chain A"/>
    <property type="match status" value="1"/>
</dbReference>
<dbReference type="InterPro" id="IPR029044">
    <property type="entry name" value="Nucleotide-diphossugar_trans"/>
</dbReference>
<dbReference type="Pfam" id="PF02348">
    <property type="entry name" value="CTP_transf_3"/>
    <property type="match status" value="1"/>
</dbReference>
<sequence length="257" mass="29654">MILGIVQARMSSTRLPGKVMLPLLGCPMLEHQLERLLRCKRIDQLLVATSNQSDDLPIVDLCRHLGVMCFQGDLADVLDRFYQASQQYPTQHIVRLTADCPLCDPELIDGLIEFYLNGHFDYASTALEPTFPDGLDAEIFRAELLKLAWQEADLPSQREHVTSFFYQQNQRFCLGSYTDKIDRSAMRWTVDDADDFEFVTQIYKKLYPVKSDFNRHDIVDLLNREPELSQINCAKTRNQGYLKSLELDKLTTKTETH</sequence>
<organism evidence="1">
    <name type="scientific">Chitinibacter mangrovi</name>
    <dbReference type="NCBI Taxonomy" id="3153927"/>
    <lineage>
        <taxon>Bacteria</taxon>
        <taxon>Pseudomonadati</taxon>
        <taxon>Pseudomonadota</taxon>
        <taxon>Betaproteobacteria</taxon>
        <taxon>Neisseriales</taxon>
        <taxon>Chitinibacteraceae</taxon>
        <taxon>Chitinibacter</taxon>
    </lineage>
</organism>
<accession>A0AAU7FB13</accession>
<dbReference type="PANTHER" id="PTHR42866:SF1">
    <property type="entry name" value="SPORE COAT POLYSACCHARIDE BIOSYNTHESIS PROTEIN SPSF"/>
    <property type="match status" value="1"/>
</dbReference>
<dbReference type="InterPro" id="IPR003329">
    <property type="entry name" value="Cytidylyl_trans"/>
</dbReference>
<dbReference type="RefSeq" id="WP_348945380.1">
    <property type="nucleotide sequence ID" value="NZ_CP157355.1"/>
</dbReference>
<dbReference type="EMBL" id="CP157355">
    <property type="protein sequence ID" value="XBM01059.1"/>
    <property type="molecule type" value="Genomic_DNA"/>
</dbReference>
<evidence type="ECO:0000313" key="1">
    <source>
        <dbReference type="EMBL" id="XBM01059.1"/>
    </source>
</evidence>